<dbReference type="EMBL" id="VBOT01000075">
    <property type="protein sequence ID" value="TMQ51285.1"/>
    <property type="molecule type" value="Genomic_DNA"/>
</dbReference>
<evidence type="ECO:0000256" key="6">
    <source>
        <dbReference type="ARBA" id="ARBA00023136"/>
    </source>
</evidence>
<comment type="subcellular location">
    <subcellularLocation>
        <location evidence="1">Membrane</location>
        <topology evidence="1">Multi-pass membrane protein</topology>
    </subcellularLocation>
</comment>
<dbReference type="SUPFAM" id="SSF144091">
    <property type="entry name" value="Rhomboid-like"/>
    <property type="match status" value="1"/>
</dbReference>
<organism evidence="9 10">
    <name type="scientific">Eiseniibacteriota bacterium</name>
    <dbReference type="NCBI Taxonomy" id="2212470"/>
    <lineage>
        <taxon>Bacteria</taxon>
        <taxon>Candidatus Eiseniibacteriota</taxon>
    </lineage>
</organism>
<feature type="transmembrane region" description="Helical" evidence="7">
    <location>
        <begin position="202"/>
        <end position="222"/>
    </location>
</feature>
<dbReference type="InterPro" id="IPR022764">
    <property type="entry name" value="Peptidase_S54_rhomboid_dom"/>
</dbReference>
<dbReference type="PANTHER" id="PTHR43731">
    <property type="entry name" value="RHOMBOID PROTEASE"/>
    <property type="match status" value="1"/>
</dbReference>
<accession>A0A538SIU3</accession>
<evidence type="ECO:0000313" key="9">
    <source>
        <dbReference type="EMBL" id="TMQ51285.1"/>
    </source>
</evidence>
<dbReference type="GO" id="GO:0016020">
    <property type="term" value="C:membrane"/>
    <property type="evidence" value="ECO:0007669"/>
    <property type="project" value="UniProtKB-SubCell"/>
</dbReference>
<dbReference type="Proteomes" id="UP000320184">
    <property type="component" value="Unassembled WGS sequence"/>
</dbReference>
<dbReference type="FunFam" id="1.20.1540.10:FF:000027">
    <property type="entry name" value="Rhomboid family intramembrane serine protease"/>
    <property type="match status" value="1"/>
</dbReference>
<keyword evidence="9" id="KW-0645">Protease</keyword>
<dbReference type="PANTHER" id="PTHR43731:SF14">
    <property type="entry name" value="PRESENILIN-ASSOCIATED RHOMBOID-LIKE PROTEIN, MITOCHONDRIAL"/>
    <property type="match status" value="1"/>
</dbReference>
<dbReference type="Pfam" id="PF01694">
    <property type="entry name" value="Rhomboid"/>
    <property type="match status" value="1"/>
</dbReference>
<feature type="transmembrane region" description="Helical" evidence="7">
    <location>
        <begin position="104"/>
        <end position="124"/>
    </location>
</feature>
<dbReference type="InterPro" id="IPR035952">
    <property type="entry name" value="Rhomboid-like_sf"/>
</dbReference>
<evidence type="ECO:0000313" key="10">
    <source>
        <dbReference type="Proteomes" id="UP000320184"/>
    </source>
</evidence>
<evidence type="ECO:0000256" key="7">
    <source>
        <dbReference type="SAM" id="Phobius"/>
    </source>
</evidence>
<evidence type="ECO:0000256" key="2">
    <source>
        <dbReference type="ARBA" id="ARBA00009045"/>
    </source>
</evidence>
<keyword evidence="4" id="KW-0378">Hydrolase</keyword>
<feature type="transmembrane region" description="Helical" evidence="7">
    <location>
        <begin position="155"/>
        <end position="182"/>
    </location>
</feature>
<reference evidence="9 10" key="1">
    <citation type="journal article" date="2019" name="Nat. Microbiol.">
        <title>Mediterranean grassland soil C-N compound turnover is dependent on rainfall and depth, and is mediated by genomically divergent microorganisms.</title>
        <authorList>
            <person name="Diamond S."/>
            <person name="Andeer P.F."/>
            <person name="Li Z."/>
            <person name="Crits-Christoph A."/>
            <person name="Burstein D."/>
            <person name="Anantharaman K."/>
            <person name="Lane K.R."/>
            <person name="Thomas B.C."/>
            <person name="Pan C."/>
            <person name="Northen T.R."/>
            <person name="Banfield J.F."/>
        </authorList>
    </citation>
    <scope>NUCLEOTIDE SEQUENCE [LARGE SCALE GENOMIC DNA]</scope>
    <source>
        <strain evidence="9">WS_3</strain>
    </source>
</reference>
<feature type="domain" description="Peptidase S54 rhomboid" evidence="8">
    <location>
        <begin position="69"/>
        <end position="222"/>
    </location>
</feature>
<dbReference type="GO" id="GO:0006508">
    <property type="term" value="P:proteolysis"/>
    <property type="evidence" value="ECO:0007669"/>
    <property type="project" value="UniProtKB-KW"/>
</dbReference>
<evidence type="ECO:0000256" key="5">
    <source>
        <dbReference type="ARBA" id="ARBA00022989"/>
    </source>
</evidence>
<gene>
    <name evidence="9" type="ORF">E6K73_06185</name>
</gene>
<evidence type="ECO:0000256" key="4">
    <source>
        <dbReference type="ARBA" id="ARBA00022801"/>
    </source>
</evidence>
<feature type="transmembrane region" description="Helical" evidence="7">
    <location>
        <begin position="65"/>
        <end position="92"/>
    </location>
</feature>
<comment type="similarity">
    <text evidence="2">Belongs to the peptidase S54 family.</text>
</comment>
<dbReference type="GO" id="GO:0004252">
    <property type="term" value="F:serine-type endopeptidase activity"/>
    <property type="evidence" value="ECO:0007669"/>
    <property type="project" value="InterPro"/>
</dbReference>
<feature type="transmembrane region" description="Helical" evidence="7">
    <location>
        <begin position="42"/>
        <end position="59"/>
    </location>
</feature>
<keyword evidence="6 7" id="KW-0472">Membrane</keyword>
<feature type="transmembrane region" description="Helical" evidence="7">
    <location>
        <begin position="12"/>
        <end position="30"/>
    </location>
</feature>
<keyword evidence="3 7" id="KW-0812">Transmembrane</keyword>
<proteinExistence type="inferred from homology"/>
<comment type="caution">
    <text evidence="9">The sequence shown here is derived from an EMBL/GenBank/DDBJ whole genome shotgun (WGS) entry which is preliminary data.</text>
</comment>
<feature type="transmembrane region" description="Helical" evidence="7">
    <location>
        <begin position="130"/>
        <end position="148"/>
    </location>
</feature>
<evidence type="ECO:0000259" key="8">
    <source>
        <dbReference type="Pfam" id="PF01694"/>
    </source>
</evidence>
<evidence type="ECO:0000256" key="1">
    <source>
        <dbReference type="ARBA" id="ARBA00004141"/>
    </source>
</evidence>
<evidence type="ECO:0000256" key="3">
    <source>
        <dbReference type="ARBA" id="ARBA00022692"/>
    </source>
</evidence>
<sequence>MIPLRDENPSGSVPVVTRGLIAINCAAFLYELTLGRELRTFVFEWGVVPLRLTLALRFGEEPLPAPALTLLTSMFLHGGWLHLIGNMWYLWIFGDNVEDRLGRIRYLFFYLAAGVTAGVIHSVANSSSRVPTVGASGAIAAVLGAYAVEFPRARVITLIPFFPFVQVVALPAMIVLGLWFVFQFFSGALSLAWAGAGGGGGIAWWAHIGGFLFGAILMKALARRR</sequence>
<keyword evidence="5 7" id="KW-1133">Transmembrane helix</keyword>
<dbReference type="Gene3D" id="1.20.1540.10">
    <property type="entry name" value="Rhomboid-like"/>
    <property type="match status" value="1"/>
</dbReference>
<dbReference type="AlphaFoldDB" id="A0A538SIU3"/>
<name>A0A538SIU3_UNCEI</name>
<dbReference type="InterPro" id="IPR050925">
    <property type="entry name" value="Rhomboid_protease_S54"/>
</dbReference>
<protein>
    <submittedName>
        <fullName evidence="9">Rhomboid family intramembrane serine protease</fullName>
    </submittedName>
</protein>